<dbReference type="EMBL" id="CP028901">
    <property type="protein sequence ID" value="AWB34226.1"/>
    <property type="molecule type" value="Genomic_DNA"/>
</dbReference>
<proteinExistence type="inferred from homology"/>
<gene>
    <name evidence="8" type="ORF">DBV39_11505</name>
</gene>
<evidence type="ECO:0000256" key="2">
    <source>
        <dbReference type="ARBA" id="ARBA00010312"/>
    </source>
</evidence>
<dbReference type="Gene3D" id="3.40.228.10">
    <property type="entry name" value="Dimethylsulfoxide Reductase, domain 2"/>
    <property type="match status" value="1"/>
</dbReference>
<dbReference type="Pfam" id="PF00384">
    <property type="entry name" value="Molybdopterin"/>
    <property type="match status" value="1"/>
</dbReference>
<evidence type="ECO:0000259" key="6">
    <source>
        <dbReference type="Pfam" id="PF00384"/>
    </source>
</evidence>
<evidence type="ECO:0000256" key="3">
    <source>
        <dbReference type="ARBA" id="ARBA00022505"/>
    </source>
</evidence>
<dbReference type="InterPro" id="IPR009010">
    <property type="entry name" value="Asp_de-COase-like_dom_sf"/>
</dbReference>
<comment type="cofactor">
    <cofactor evidence="1">
        <name>Mo-bis(molybdopterin guanine dinucleotide)</name>
        <dbReference type="ChEBI" id="CHEBI:60539"/>
    </cofactor>
</comment>
<dbReference type="InterPro" id="IPR050612">
    <property type="entry name" value="Prok_Mopterin_Oxidored"/>
</dbReference>
<dbReference type="InterPro" id="IPR006656">
    <property type="entry name" value="Mopterin_OxRdtase"/>
</dbReference>
<dbReference type="CDD" id="cd02793">
    <property type="entry name" value="MopB_CT_DMSOR-BSOR-TMAOR"/>
    <property type="match status" value="1"/>
</dbReference>
<dbReference type="GO" id="GO:0009055">
    <property type="term" value="F:electron transfer activity"/>
    <property type="evidence" value="ECO:0007669"/>
    <property type="project" value="TreeGrafter"/>
</dbReference>
<evidence type="ECO:0000256" key="5">
    <source>
        <dbReference type="ARBA" id="ARBA00023002"/>
    </source>
</evidence>
<keyword evidence="8" id="KW-0808">Transferase</keyword>
<name>A0A2R4XKB2_9BURK</name>
<dbReference type="OrthoDB" id="9815647at2"/>
<feature type="domain" description="Molybdopterin dinucleotide-binding" evidence="7">
    <location>
        <begin position="620"/>
        <end position="739"/>
    </location>
</feature>
<accession>A0A2R4XKB2</accession>
<dbReference type="Proteomes" id="UP000244571">
    <property type="component" value="Chromosome"/>
</dbReference>
<sequence length="770" mass="85474">MARFTSTHWGVYEVLGDADDPVLGPFRRDPDPSPIGLSMLEASTRLRVEQPCVRKSWIEQGIGASPHLRGVDPFVQVDWDYALDLAAQALSRTISQHGKQAIFGGSYGWSSAGRFHHAQSQIHRFLNAAGGYVRHVDSYSLGAARVLMPHIVAPMDDLMARHTSWDVMSEHTELFVAFGGVPAKNAQVNPGGASEHLVSGGLANMARAGVRFVNISPMRANLETGKAFEWIKIRPNTDTAMMLGLAFCIHAAGRHDKDFLQRYCTGFERFETYLLGNQDGQPKDPRWASAICGVPATVIEDLATRMANSRTMINVSWAIQRAHRGEQPYWMVVTLAAMLGQIGLPGGGFGVGYGAMNMMGMANPKFGGPTLPQGQSNVREFIPVARITDLLEKPGESFQYNGSTHTYPKIELIYWAGGNPFHHHQDLRRLIGAWKKVPSVLVNEQFWTPNAKLADIVFPATTTLERDDIGFSSVDRYMIAMRKVIEPCGQARDDFDIFRALARRLGCEQIFTEGRDASQWIRFLYEDSIVRAKAANVTLPSFETFWEQGLVDLAKPGQYNIMLEDFRKDPDVNRLNTPSGKLEIFSERIASFGYEDCPGHAVWLEPVEWLGSETARRWPLHLVSDQPKAKLHSQLDHSKLSQATKLNGRERLEINPVDAIARGLETGDTVWVMNERGKCLATAVVTDELAESVVKLSTGAWFDPDNWMSVEYDKHGNPNILTPDIGSSQLSQGCSAHTCLVDVQKFEGEPPDVTAYRLPDIIRQAMVAPG</sequence>
<dbReference type="GO" id="GO:0030288">
    <property type="term" value="C:outer membrane-bounded periplasmic space"/>
    <property type="evidence" value="ECO:0007669"/>
    <property type="project" value="TreeGrafter"/>
</dbReference>
<dbReference type="PANTHER" id="PTHR43742">
    <property type="entry name" value="TRIMETHYLAMINE-N-OXIDE REDUCTASE"/>
    <property type="match status" value="1"/>
</dbReference>
<dbReference type="Gene3D" id="2.40.40.20">
    <property type="match status" value="1"/>
</dbReference>
<keyword evidence="3" id="KW-0500">Molybdenum</keyword>
<dbReference type="Gene3D" id="3.90.55.10">
    <property type="entry name" value="Dimethylsulfoxide Reductase, domain 3"/>
    <property type="match status" value="1"/>
</dbReference>
<dbReference type="KEGG" id="boz:DBV39_11505"/>
<dbReference type="PANTHER" id="PTHR43742:SF10">
    <property type="entry name" value="TRIMETHYLAMINE-N-OXIDE REDUCTASE 2"/>
    <property type="match status" value="1"/>
</dbReference>
<feature type="domain" description="Molybdopterin oxidoreductase" evidence="6">
    <location>
        <begin position="47"/>
        <end position="503"/>
    </location>
</feature>
<dbReference type="InterPro" id="IPR006657">
    <property type="entry name" value="MoPterin_dinucl-bd_dom"/>
</dbReference>
<evidence type="ECO:0000313" key="8">
    <source>
        <dbReference type="EMBL" id="AWB34226.1"/>
    </source>
</evidence>
<dbReference type="GO" id="GO:0016740">
    <property type="term" value="F:transferase activity"/>
    <property type="evidence" value="ECO:0007669"/>
    <property type="project" value="UniProtKB-KW"/>
</dbReference>
<evidence type="ECO:0000313" key="9">
    <source>
        <dbReference type="Proteomes" id="UP000244571"/>
    </source>
</evidence>
<comment type="similarity">
    <text evidence="2">Belongs to the prokaryotic molybdopterin-containing oxidoreductase family.</text>
</comment>
<organism evidence="8 9">
    <name type="scientific">Orrella marina</name>
    <dbReference type="NCBI Taxonomy" id="2163011"/>
    <lineage>
        <taxon>Bacteria</taxon>
        <taxon>Pseudomonadati</taxon>
        <taxon>Pseudomonadota</taxon>
        <taxon>Betaproteobacteria</taxon>
        <taxon>Burkholderiales</taxon>
        <taxon>Alcaligenaceae</taxon>
        <taxon>Orrella</taxon>
    </lineage>
</organism>
<evidence type="ECO:0000259" key="7">
    <source>
        <dbReference type="Pfam" id="PF01568"/>
    </source>
</evidence>
<dbReference type="Pfam" id="PF01568">
    <property type="entry name" value="Molydop_binding"/>
    <property type="match status" value="1"/>
</dbReference>
<protein>
    <submittedName>
        <fullName evidence="8">Asp-tRNA(Asn)/Glu-tRNA(Gln) amidotransferase GatCAB subunit C</fullName>
    </submittedName>
</protein>
<dbReference type="GO" id="GO:0043546">
    <property type="term" value="F:molybdopterin cofactor binding"/>
    <property type="evidence" value="ECO:0007669"/>
    <property type="project" value="InterPro"/>
</dbReference>
<evidence type="ECO:0000256" key="1">
    <source>
        <dbReference type="ARBA" id="ARBA00001942"/>
    </source>
</evidence>
<dbReference type="Gene3D" id="3.40.50.740">
    <property type="match status" value="1"/>
</dbReference>
<dbReference type="InterPro" id="IPR041954">
    <property type="entry name" value="CT_DMSOR/BSOR/TMAOR"/>
</dbReference>
<keyword evidence="5" id="KW-0560">Oxidoreductase</keyword>
<dbReference type="GO" id="GO:0009061">
    <property type="term" value="P:anaerobic respiration"/>
    <property type="evidence" value="ECO:0007669"/>
    <property type="project" value="TreeGrafter"/>
</dbReference>
<keyword evidence="4" id="KW-0479">Metal-binding</keyword>
<reference evidence="8 9" key="1">
    <citation type="submission" date="2018-04" db="EMBL/GenBank/DDBJ databases">
        <title>Bordetella sp. HZ20 isolated from seawater.</title>
        <authorList>
            <person name="Sun C."/>
        </authorList>
    </citation>
    <scope>NUCLEOTIDE SEQUENCE [LARGE SCALE GENOMIC DNA]</scope>
    <source>
        <strain evidence="8 9">HZ20</strain>
    </source>
</reference>
<dbReference type="SUPFAM" id="SSF53706">
    <property type="entry name" value="Formate dehydrogenase/DMSO reductase, domains 1-3"/>
    <property type="match status" value="1"/>
</dbReference>
<keyword evidence="9" id="KW-1185">Reference proteome</keyword>
<dbReference type="AlphaFoldDB" id="A0A2R4XKB2"/>
<evidence type="ECO:0000256" key="4">
    <source>
        <dbReference type="ARBA" id="ARBA00022723"/>
    </source>
</evidence>
<dbReference type="RefSeq" id="WP_108621642.1">
    <property type="nucleotide sequence ID" value="NZ_CP028901.1"/>
</dbReference>
<dbReference type="GO" id="GO:0030151">
    <property type="term" value="F:molybdenum ion binding"/>
    <property type="evidence" value="ECO:0007669"/>
    <property type="project" value="TreeGrafter"/>
</dbReference>
<dbReference type="SUPFAM" id="SSF50692">
    <property type="entry name" value="ADC-like"/>
    <property type="match status" value="1"/>
</dbReference>
<dbReference type="GO" id="GO:0016491">
    <property type="term" value="F:oxidoreductase activity"/>
    <property type="evidence" value="ECO:0007669"/>
    <property type="project" value="UniProtKB-KW"/>
</dbReference>